<evidence type="ECO:0000256" key="2">
    <source>
        <dbReference type="ARBA" id="ARBA00022898"/>
    </source>
</evidence>
<dbReference type="Gene3D" id="3.40.640.10">
    <property type="entry name" value="Type I PLP-dependent aspartate aminotransferase-like (Major domain)"/>
    <property type="match status" value="1"/>
</dbReference>
<evidence type="ECO:0000256" key="1">
    <source>
        <dbReference type="ARBA" id="ARBA00008954"/>
    </source>
</evidence>
<evidence type="ECO:0000313" key="5">
    <source>
        <dbReference type="Proteomes" id="UP000176409"/>
    </source>
</evidence>
<evidence type="ECO:0000313" key="4">
    <source>
        <dbReference type="EMBL" id="OGG29803.1"/>
    </source>
</evidence>
<evidence type="ECO:0000256" key="3">
    <source>
        <dbReference type="RuleBase" id="RU003560"/>
    </source>
</evidence>
<gene>
    <name evidence="4" type="ORF">A2973_00325</name>
</gene>
<dbReference type="PANTHER" id="PTHR43094:SF1">
    <property type="entry name" value="AMINOTRANSFERASE CLASS-III"/>
    <property type="match status" value="1"/>
</dbReference>
<dbReference type="PROSITE" id="PS00600">
    <property type="entry name" value="AA_TRANSFER_CLASS_3"/>
    <property type="match status" value="1"/>
</dbReference>
<dbReference type="PIRSF" id="PIRSF000521">
    <property type="entry name" value="Transaminase_4ab_Lys_Orn"/>
    <property type="match status" value="1"/>
</dbReference>
<dbReference type="GO" id="GO:0030170">
    <property type="term" value="F:pyridoxal phosphate binding"/>
    <property type="evidence" value="ECO:0007669"/>
    <property type="project" value="InterPro"/>
</dbReference>
<dbReference type="CDD" id="cd00610">
    <property type="entry name" value="OAT_like"/>
    <property type="match status" value="1"/>
</dbReference>
<dbReference type="InterPro" id="IPR015421">
    <property type="entry name" value="PyrdxlP-dep_Trfase_major"/>
</dbReference>
<protein>
    <submittedName>
        <fullName evidence="4">Aminotransferase</fullName>
    </submittedName>
</protein>
<dbReference type="SUPFAM" id="SSF53383">
    <property type="entry name" value="PLP-dependent transferases"/>
    <property type="match status" value="1"/>
</dbReference>
<dbReference type="EMBL" id="MFJZ01000036">
    <property type="protein sequence ID" value="OGG29803.1"/>
    <property type="molecule type" value="Genomic_DNA"/>
</dbReference>
<dbReference type="PANTHER" id="PTHR43094">
    <property type="entry name" value="AMINOTRANSFERASE"/>
    <property type="match status" value="1"/>
</dbReference>
<dbReference type="InterPro" id="IPR015424">
    <property type="entry name" value="PyrdxlP-dep_Trfase"/>
</dbReference>
<dbReference type="GO" id="GO:0008483">
    <property type="term" value="F:transaminase activity"/>
    <property type="evidence" value="ECO:0007669"/>
    <property type="project" value="UniProtKB-KW"/>
</dbReference>
<dbReference type="Gene3D" id="3.90.1150.10">
    <property type="entry name" value="Aspartate Aminotransferase, domain 1"/>
    <property type="match status" value="1"/>
</dbReference>
<dbReference type="InterPro" id="IPR015422">
    <property type="entry name" value="PyrdxlP-dep_Trfase_small"/>
</dbReference>
<dbReference type="InterPro" id="IPR005814">
    <property type="entry name" value="Aminotrans_3"/>
</dbReference>
<accession>A0A1F6AZ41</accession>
<sequence>MNLLQKDKQYIGRDVPATPMEIVGAKGNYLMARDGRKYIDFVMGWCVGNIGWGVPEVEEEIKEYDGPDYVNPFYLYKPWVDLAQLLAKITPGKVVKSFRTTGGTESVEVALQAAMTYTKRTKFISIEGSYHGHSIAAMSVGMSYFREKYTNLLPGCEKINPPLNEKAALEVEKLLSHRDVAAYISEPIICNLGVVMPDQEYFDIVAGACKKYGTVFIVDEVASGFGRTGKLFASEWYKLEPDILTLGKGLTGGYAALGAAIMTEEIAKSMEFNFSFYSTFGWHPRNTVAALANLRYFIKKKQTILSHVRTMGSYFENRLRSMNSRYPTEVRAKGLAIGLESKQHGYMIDVMSRCIAKGLLVSELGSFILTIFPALTLDQKTAKEGLDIFESCL</sequence>
<dbReference type="Pfam" id="PF00202">
    <property type="entry name" value="Aminotran_3"/>
    <property type="match status" value="1"/>
</dbReference>
<keyword evidence="2 3" id="KW-0663">Pyridoxal phosphate</keyword>
<dbReference type="Proteomes" id="UP000176409">
    <property type="component" value="Unassembled WGS sequence"/>
</dbReference>
<keyword evidence="4" id="KW-0808">Transferase</keyword>
<dbReference type="InterPro" id="IPR049704">
    <property type="entry name" value="Aminotrans_3_PPA_site"/>
</dbReference>
<keyword evidence="4" id="KW-0032">Aminotransferase</keyword>
<organism evidence="4 5">
    <name type="scientific">Candidatus Gottesmanbacteria bacterium RIFCSPLOWO2_01_FULL_49_10</name>
    <dbReference type="NCBI Taxonomy" id="1798396"/>
    <lineage>
        <taxon>Bacteria</taxon>
        <taxon>Candidatus Gottesmaniibacteriota</taxon>
    </lineage>
</organism>
<comment type="similarity">
    <text evidence="1 3">Belongs to the class-III pyridoxal-phosphate-dependent aminotransferase family.</text>
</comment>
<reference evidence="4 5" key="1">
    <citation type="journal article" date="2016" name="Nat. Commun.">
        <title>Thousands of microbial genomes shed light on interconnected biogeochemical processes in an aquifer system.</title>
        <authorList>
            <person name="Anantharaman K."/>
            <person name="Brown C.T."/>
            <person name="Hug L.A."/>
            <person name="Sharon I."/>
            <person name="Castelle C.J."/>
            <person name="Probst A.J."/>
            <person name="Thomas B.C."/>
            <person name="Singh A."/>
            <person name="Wilkins M.J."/>
            <person name="Karaoz U."/>
            <person name="Brodie E.L."/>
            <person name="Williams K.H."/>
            <person name="Hubbard S.S."/>
            <person name="Banfield J.F."/>
        </authorList>
    </citation>
    <scope>NUCLEOTIDE SEQUENCE [LARGE SCALE GENOMIC DNA]</scope>
</reference>
<name>A0A1F6AZ41_9BACT</name>
<proteinExistence type="inferred from homology"/>
<dbReference type="STRING" id="1798396.A2973_00325"/>
<comment type="caution">
    <text evidence="4">The sequence shown here is derived from an EMBL/GenBank/DDBJ whole genome shotgun (WGS) entry which is preliminary data.</text>
</comment>
<dbReference type="AlphaFoldDB" id="A0A1F6AZ41"/>